<reference evidence="7 8" key="1">
    <citation type="submission" date="2020-07" db="EMBL/GenBank/DDBJ databases">
        <title>Taxonomic revisions and descriptions of new bacterial species based on genomic comparisons in the high-G+C-content subgroup of the family Alcaligenaceae.</title>
        <authorList>
            <person name="Szabo A."/>
            <person name="Felfoldi T."/>
        </authorList>
    </citation>
    <scope>NUCLEOTIDE SEQUENCE [LARGE SCALE GENOMIC DNA]</scope>
    <source>
        <strain evidence="7 8">DSM 25264</strain>
    </source>
</reference>
<evidence type="ECO:0000256" key="1">
    <source>
        <dbReference type="ARBA" id="ARBA00006432"/>
    </source>
</evidence>
<dbReference type="OrthoDB" id="9766486at2"/>
<dbReference type="EMBL" id="JACCEW010000001">
    <property type="protein sequence ID" value="NYT35629.1"/>
    <property type="molecule type" value="Genomic_DNA"/>
</dbReference>
<protein>
    <submittedName>
        <fullName evidence="7">AMP-binding protein</fullName>
    </submittedName>
</protein>
<dbReference type="PANTHER" id="PTHR43605:SF10">
    <property type="entry name" value="ACYL-COA SYNTHETASE MEDIUM CHAIN FAMILY MEMBER 3"/>
    <property type="match status" value="1"/>
</dbReference>
<dbReference type="Gene3D" id="3.30.300.30">
    <property type="match status" value="1"/>
</dbReference>
<keyword evidence="8" id="KW-1185">Reference proteome</keyword>
<dbReference type="Pfam" id="PF00501">
    <property type="entry name" value="AMP-binding"/>
    <property type="match status" value="1"/>
</dbReference>
<evidence type="ECO:0000259" key="5">
    <source>
        <dbReference type="Pfam" id="PF00501"/>
    </source>
</evidence>
<evidence type="ECO:0000259" key="6">
    <source>
        <dbReference type="Pfam" id="PF13193"/>
    </source>
</evidence>
<feature type="domain" description="AMP-binding enzyme C-terminal" evidence="6">
    <location>
        <begin position="456"/>
        <end position="534"/>
    </location>
</feature>
<organism evidence="7 8">
    <name type="scientific">Allopusillimonas soli</name>
    <dbReference type="NCBI Taxonomy" id="659016"/>
    <lineage>
        <taxon>Bacteria</taxon>
        <taxon>Pseudomonadati</taxon>
        <taxon>Pseudomonadota</taxon>
        <taxon>Betaproteobacteria</taxon>
        <taxon>Burkholderiales</taxon>
        <taxon>Alcaligenaceae</taxon>
        <taxon>Allopusillimonas</taxon>
    </lineage>
</organism>
<comment type="similarity">
    <text evidence="1">Belongs to the ATP-dependent AMP-binding enzyme family.</text>
</comment>
<evidence type="ECO:0000256" key="4">
    <source>
        <dbReference type="ARBA" id="ARBA00022840"/>
    </source>
</evidence>
<evidence type="ECO:0000313" key="7">
    <source>
        <dbReference type="EMBL" id="NYT35629.1"/>
    </source>
</evidence>
<evidence type="ECO:0000313" key="8">
    <source>
        <dbReference type="Proteomes" id="UP000580517"/>
    </source>
</evidence>
<evidence type="ECO:0000256" key="2">
    <source>
        <dbReference type="ARBA" id="ARBA00022598"/>
    </source>
</evidence>
<dbReference type="Pfam" id="PF13193">
    <property type="entry name" value="AMP-binding_C"/>
    <property type="match status" value="1"/>
</dbReference>
<comment type="caution">
    <text evidence="7">The sequence shown here is derived from an EMBL/GenBank/DDBJ whole genome shotgun (WGS) entry which is preliminary data.</text>
</comment>
<dbReference type="GO" id="GO:0004321">
    <property type="term" value="F:fatty-acyl-CoA synthase activity"/>
    <property type="evidence" value="ECO:0007669"/>
    <property type="project" value="TreeGrafter"/>
</dbReference>
<sequence length="553" mass="59434">MNDQYPELYQTFQWLIPSQFNIAQACVHRWAENSVEGRRIAIYHEDAAGIRSIWTYTRLAETTRQLANGLIKMGVQPGDRVAIAMDQRPEAIAACMAAFSVGAVATPLASGLPVDSIASRLQDAGARVAIVDTESGASVLAAQARCPALSQIVALDFAHEAVMSWRTLLARQPSTFRDVATRSDSAALLLYTSGATGAPKGVLLPHSALLGSLPGFVASQNWFPLKGDIFWTPLEWASNAGLLNGILPALYFGHAVVGAQGGYPPARVLEILARYRITNAFVSPAMLRELAAQFPAPRQDHMLTLRALAVGGESLSVSNFDWCAKALGVTPNEVYGLAETGCVIGNSAGRWPARPGSMGRVIPGHQIALLDNRGRPCRAGVVGEIAVHRRDSHGHADPSLFLAYWNRPEDTQSAFSGDWYLTGDLASLDTDGYYWHAGRRDDVFRVSGHRVGPAAIEDCLLTHAAVAGAAVVAKPDPNHGASVKAYVVLAPNAHHENDGALQAELQAYVRHQLASYQTPREIEFVDSLPTTPAGTLRRHVLRARELQQAGVTG</sequence>
<dbReference type="GO" id="GO:0016405">
    <property type="term" value="F:CoA-ligase activity"/>
    <property type="evidence" value="ECO:0007669"/>
    <property type="project" value="UniProtKB-ARBA"/>
</dbReference>
<dbReference type="InterPro" id="IPR051087">
    <property type="entry name" value="Mitochondrial_ACSM"/>
</dbReference>
<accession>A0A853F6N7</accession>
<dbReference type="InterPro" id="IPR045851">
    <property type="entry name" value="AMP-bd_C_sf"/>
</dbReference>
<name>A0A853F6N7_9BURK</name>
<dbReference type="RefSeq" id="WP_129967543.1">
    <property type="nucleotide sequence ID" value="NZ_JACCEW010000001.1"/>
</dbReference>
<dbReference type="InterPro" id="IPR042099">
    <property type="entry name" value="ANL_N_sf"/>
</dbReference>
<gene>
    <name evidence="7" type="ORF">H0A68_01995</name>
</gene>
<keyword evidence="4" id="KW-0067">ATP-binding</keyword>
<dbReference type="GO" id="GO:0006633">
    <property type="term" value="P:fatty acid biosynthetic process"/>
    <property type="evidence" value="ECO:0007669"/>
    <property type="project" value="TreeGrafter"/>
</dbReference>
<dbReference type="AlphaFoldDB" id="A0A853F6N7"/>
<dbReference type="InterPro" id="IPR000873">
    <property type="entry name" value="AMP-dep_synth/lig_dom"/>
</dbReference>
<dbReference type="GO" id="GO:0015645">
    <property type="term" value="F:fatty acid ligase activity"/>
    <property type="evidence" value="ECO:0007669"/>
    <property type="project" value="TreeGrafter"/>
</dbReference>
<dbReference type="GO" id="GO:0005524">
    <property type="term" value="F:ATP binding"/>
    <property type="evidence" value="ECO:0007669"/>
    <property type="project" value="UniProtKB-KW"/>
</dbReference>
<dbReference type="InterPro" id="IPR025110">
    <property type="entry name" value="AMP-bd_C"/>
</dbReference>
<proteinExistence type="inferred from homology"/>
<keyword evidence="2" id="KW-0436">Ligase</keyword>
<evidence type="ECO:0000256" key="3">
    <source>
        <dbReference type="ARBA" id="ARBA00022741"/>
    </source>
</evidence>
<keyword evidence="3" id="KW-0547">Nucleotide-binding</keyword>
<dbReference type="Gene3D" id="3.40.50.12780">
    <property type="entry name" value="N-terminal domain of ligase-like"/>
    <property type="match status" value="1"/>
</dbReference>
<dbReference type="Proteomes" id="UP000580517">
    <property type="component" value="Unassembled WGS sequence"/>
</dbReference>
<dbReference type="SUPFAM" id="SSF56801">
    <property type="entry name" value="Acetyl-CoA synthetase-like"/>
    <property type="match status" value="1"/>
</dbReference>
<feature type="domain" description="AMP-dependent synthetase/ligase" evidence="5">
    <location>
        <begin position="39"/>
        <end position="389"/>
    </location>
</feature>
<dbReference type="GO" id="GO:0006637">
    <property type="term" value="P:acyl-CoA metabolic process"/>
    <property type="evidence" value="ECO:0007669"/>
    <property type="project" value="TreeGrafter"/>
</dbReference>
<dbReference type="PANTHER" id="PTHR43605">
    <property type="entry name" value="ACYL-COENZYME A SYNTHETASE"/>
    <property type="match status" value="1"/>
</dbReference>